<keyword evidence="6" id="KW-0791">Threonine biosynthesis</keyword>
<dbReference type="GO" id="GO:0004412">
    <property type="term" value="F:homoserine dehydrogenase activity"/>
    <property type="evidence" value="ECO:0007669"/>
    <property type="project" value="UniProtKB-EC"/>
</dbReference>
<keyword evidence="8 14" id="KW-0560">Oxidoreductase</keyword>
<evidence type="ECO:0000313" key="15">
    <source>
        <dbReference type="Proteomes" id="UP000254159"/>
    </source>
</evidence>
<keyword evidence="9" id="KW-0486">Methionine biosynthesis</keyword>
<dbReference type="PANTHER" id="PTHR43070">
    <property type="match status" value="1"/>
</dbReference>
<evidence type="ECO:0000256" key="3">
    <source>
        <dbReference type="ARBA" id="ARBA00005062"/>
    </source>
</evidence>
<dbReference type="UniPathway" id="UPA00050">
    <property type="reaction ID" value="UER00063"/>
</dbReference>
<dbReference type="UniPathway" id="UPA00051">
    <property type="reaction ID" value="UER00465"/>
</dbReference>
<evidence type="ECO:0000256" key="1">
    <source>
        <dbReference type="ARBA" id="ARBA00001920"/>
    </source>
</evidence>
<dbReference type="AlphaFoldDB" id="A0A376RT76"/>
<proteinExistence type="inferred from homology"/>
<sequence length="220" mass="24488">MRDLIDSGDTILSISGIFSGTLSWLFLQFDGSVPFTELVDQAWQQGLTEPDPRDDLSGKDVMRKLVILAREAGYNIEPDQVRVESLVPAHCEGGSIDHFFENGDELNEQMVQRLEAAREMGLVLRYVARFDANGKARVGVEAVREDHPLASLLPCDNVFAIESRWYRDNPLVIRGPGAGRDVTAGAIQSDITGWHSCCNFRNLIMPGTHVFGFMVSNEIY</sequence>
<evidence type="ECO:0000256" key="8">
    <source>
        <dbReference type="ARBA" id="ARBA00023002"/>
    </source>
</evidence>
<dbReference type="GO" id="GO:0009090">
    <property type="term" value="P:homoserine biosynthetic process"/>
    <property type="evidence" value="ECO:0007669"/>
    <property type="project" value="UniProtKB-ARBA"/>
</dbReference>
<comment type="catalytic activity">
    <reaction evidence="11">
        <text>L-homoserine + NAD(+) = L-aspartate 4-semialdehyde + NADH + H(+)</text>
        <dbReference type="Rhea" id="RHEA:15757"/>
        <dbReference type="ChEBI" id="CHEBI:15378"/>
        <dbReference type="ChEBI" id="CHEBI:57476"/>
        <dbReference type="ChEBI" id="CHEBI:57540"/>
        <dbReference type="ChEBI" id="CHEBI:57945"/>
        <dbReference type="ChEBI" id="CHEBI:537519"/>
        <dbReference type="EC" id="1.1.1.3"/>
    </reaction>
    <physiologicalReaction direction="right-to-left" evidence="11">
        <dbReference type="Rhea" id="RHEA:15759"/>
    </physiologicalReaction>
</comment>
<comment type="similarity">
    <text evidence="12">Belongs to the homoserine dehydrogenase family.</text>
</comment>
<keyword evidence="14" id="KW-0808">Transferase</keyword>
<dbReference type="EMBL" id="UGCD01000002">
    <property type="protein sequence ID" value="STI20527.1"/>
    <property type="molecule type" value="Genomic_DNA"/>
</dbReference>
<reference evidence="14 15" key="1">
    <citation type="submission" date="2018-06" db="EMBL/GenBank/DDBJ databases">
        <authorList>
            <consortium name="Pathogen Informatics"/>
            <person name="Doyle S."/>
        </authorList>
    </citation>
    <scope>NUCLEOTIDE SEQUENCE [LARGE SCALE GENOMIC DNA]</scope>
    <source>
        <strain evidence="14 15">NCTC10865</strain>
    </source>
</reference>
<keyword evidence="14" id="KW-0418">Kinase</keyword>
<dbReference type="Gene3D" id="3.30.360.10">
    <property type="entry name" value="Dihydrodipicolinate Reductase, domain 2"/>
    <property type="match status" value="1"/>
</dbReference>
<dbReference type="InterPro" id="IPR001342">
    <property type="entry name" value="HDH_cat"/>
</dbReference>
<evidence type="ECO:0000256" key="4">
    <source>
        <dbReference type="ARBA" id="ARBA00013213"/>
    </source>
</evidence>
<dbReference type="FunFam" id="3.30.360.10:FF:000006">
    <property type="entry name" value="Bifunctional aspartokinase/homoserine dehydrogenase"/>
    <property type="match status" value="1"/>
</dbReference>
<dbReference type="PROSITE" id="PS01042">
    <property type="entry name" value="HOMOSER_DHGENASE"/>
    <property type="match status" value="1"/>
</dbReference>
<evidence type="ECO:0000256" key="6">
    <source>
        <dbReference type="ARBA" id="ARBA00022697"/>
    </source>
</evidence>
<dbReference type="GO" id="GO:0009088">
    <property type="term" value="P:threonine biosynthetic process"/>
    <property type="evidence" value="ECO:0007669"/>
    <property type="project" value="UniProtKB-UniPathway"/>
</dbReference>
<evidence type="ECO:0000256" key="10">
    <source>
        <dbReference type="ARBA" id="ARBA00048841"/>
    </source>
</evidence>
<evidence type="ECO:0000313" key="14">
    <source>
        <dbReference type="EMBL" id="STI20527.1"/>
    </source>
</evidence>
<evidence type="ECO:0000256" key="12">
    <source>
        <dbReference type="RuleBase" id="RU004171"/>
    </source>
</evidence>
<dbReference type="InterPro" id="IPR019811">
    <property type="entry name" value="HDH_CS"/>
</dbReference>
<comment type="pathway">
    <text evidence="2">Amino-acid biosynthesis; L-threonine biosynthesis; L-threonine from L-aspartate: step 3/5.</text>
</comment>
<dbReference type="InterPro" id="IPR011147">
    <property type="entry name" value="Bifunc_Aspkin/hSer_DH"/>
</dbReference>
<dbReference type="PANTHER" id="PTHR43070:SF5">
    <property type="entry name" value="HOMOSERINE DEHYDROGENASE"/>
    <property type="match status" value="1"/>
</dbReference>
<evidence type="ECO:0000259" key="13">
    <source>
        <dbReference type="Pfam" id="PF00742"/>
    </source>
</evidence>
<dbReference type="GO" id="GO:0016301">
    <property type="term" value="F:kinase activity"/>
    <property type="evidence" value="ECO:0007669"/>
    <property type="project" value="UniProtKB-KW"/>
</dbReference>
<accession>A0A376RT76</accession>
<dbReference type="Proteomes" id="UP000254159">
    <property type="component" value="Unassembled WGS sequence"/>
</dbReference>
<dbReference type="EC" id="1.1.1.3" evidence="4"/>
<organism evidence="14 15">
    <name type="scientific">Escherichia coli</name>
    <dbReference type="NCBI Taxonomy" id="562"/>
    <lineage>
        <taxon>Bacteria</taxon>
        <taxon>Pseudomonadati</taxon>
        <taxon>Pseudomonadota</taxon>
        <taxon>Gammaproteobacteria</taxon>
        <taxon>Enterobacterales</taxon>
        <taxon>Enterobacteriaceae</taxon>
        <taxon>Escherichia</taxon>
    </lineage>
</organism>
<keyword evidence="5" id="KW-0028">Amino-acid biosynthesis</keyword>
<evidence type="ECO:0000256" key="11">
    <source>
        <dbReference type="ARBA" id="ARBA00049031"/>
    </source>
</evidence>
<gene>
    <name evidence="14" type="primary">metL_1</name>
    <name evidence="14" type="ORF">NCTC10865_05954</name>
</gene>
<evidence type="ECO:0000256" key="2">
    <source>
        <dbReference type="ARBA" id="ARBA00005056"/>
    </source>
</evidence>
<evidence type="ECO:0000256" key="5">
    <source>
        <dbReference type="ARBA" id="ARBA00022605"/>
    </source>
</evidence>
<keyword evidence="7" id="KW-0521">NADP</keyword>
<feature type="domain" description="Homoserine dehydrogenase catalytic" evidence="13">
    <location>
        <begin position="4"/>
        <end position="191"/>
    </location>
</feature>
<dbReference type="GO" id="GO:0009089">
    <property type="term" value="P:lysine biosynthetic process via diaminopimelate"/>
    <property type="evidence" value="ECO:0007669"/>
    <property type="project" value="UniProtKB-ARBA"/>
</dbReference>
<evidence type="ECO:0000256" key="7">
    <source>
        <dbReference type="ARBA" id="ARBA00022857"/>
    </source>
</evidence>
<name>A0A376RT76_ECOLX</name>
<dbReference type="GO" id="GO:0009086">
    <property type="term" value="P:methionine biosynthetic process"/>
    <property type="evidence" value="ECO:0007669"/>
    <property type="project" value="UniProtKB-KW"/>
</dbReference>
<comment type="catalytic activity">
    <reaction evidence="10">
        <text>L-homoserine + NADP(+) = L-aspartate 4-semialdehyde + NADPH + H(+)</text>
        <dbReference type="Rhea" id="RHEA:15761"/>
        <dbReference type="ChEBI" id="CHEBI:15378"/>
        <dbReference type="ChEBI" id="CHEBI:57476"/>
        <dbReference type="ChEBI" id="CHEBI:57783"/>
        <dbReference type="ChEBI" id="CHEBI:58349"/>
        <dbReference type="ChEBI" id="CHEBI:537519"/>
        <dbReference type="EC" id="1.1.1.3"/>
    </reaction>
    <physiologicalReaction direction="right-to-left" evidence="10">
        <dbReference type="Rhea" id="RHEA:15763"/>
    </physiologicalReaction>
</comment>
<dbReference type="SUPFAM" id="SSF55347">
    <property type="entry name" value="Glyceraldehyde-3-phosphate dehydrogenase-like, C-terminal domain"/>
    <property type="match status" value="1"/>
</dbReference>
<dbReference type="Pfam" id="PF00742">
    <property type="entry name" value="Homoserine_dh"/>
    <property type="match status" value="1"/>
</dbReference>
<comment type="pathway">
    <text evidence="3">Amino-acid biosynthesis; L-methionine biosynthesis via de novo pathway; L-homoserine from L-aspartate: step 3/3.</text>
</comment>
<comment type="cofactor">
    <cofactor evidence="1">
        <name>a metal cation</name>
        <dbReference type="ChEBI" id="CHEBI:25213"/>
    </cofactor>
</comment>
<protein>
    <recommendedName>
        <fullName evidence="4">homoserine dehydrogenase</fullName>
        <ecNumber evidence="4">1.1.1.3</ecNumber>
    </recommendedName>
</protein>
<evidence type="ECO:0000256" key="9">
    <source>
        <dbReference type="ARBA" id="ARBA00023167"/>
    </source>
</evidence>